<dbReference type="RefSeq" id="WP_015158921.1">
    <property type="nucleotide sequence ID" value="NC_019697.1"/>
</dbReference>
<dbReference type="OrthoDB" id="9806974at2"/>
<dbReference type="Proteomes" id="UP000010366">
    <property type="component" value="Chromosome"/>
</dbReference>
<accession>K9UD50</accession>
<dbReference type="PATRIC" id="fig|1173020.3.peg.1832"/>
<keyword evidence="2" id="KW-0560">Oxidoreductase</keyword>
<dbReference type="InterPro" id="IPR002347">
    <property type="entry name" value="SDR_fam"/>
</dbReference>
<evidence type="ECO:0008006" key="5">
    <source>
        <dbReference type="Google" id="ProtNLM"/>
    </source>
</evidence>
<dbReference type="GO" id="GO:0016491">
    <property type="term" value="F:oxidoreductase activity"/>
    <property type="evidence" value="ECO:0007669"/>
    <property type="project" value="UniProtKB-KW"/>
</dbReference>
<dbReference type="PANTHER" id="PTHR43477">
    <property type="entry name" value="DIHYDROANTICAPSIN 7-DEHYDROGENASE"/>
    <property type="match status" value="1"/>
</dbReference>
<dbReference type="Pfam" id="PF13561">
    <property type="entry name" value="adh_short_C2"/>
    <property type="match status" value="1"/>
</dbReference>
<evidence type="ECO:0000313" key="4">
    <source>
        <dbReference type="Proteomes" id="UP000010366"/>
    </source>
</evidence>
<dbReference type="KEGG" id="cmp:Cha6605_1593"/>
<name>K9UD50_CHAP6</name>
<sequence>MFDSLSGKKVVIIGASSGIGLAVAKKTAELGASVVMSSRSQDKLDRAMEGISGQVEAIAADILDENSVNALFERVGNFDYLVITAVADENLLRAPLAEISTETAQRGMEKFWGTFFATRAATKTIAQNGSIVLTSSVSIFKPAKTGGVSVMSAASGAVAVFGRSLAAELAPIRVNVIAPGVVDTGVWSNTSEVQQSELTQWAEESLPVKHLGQAEELAQAILSLMTNTYITGAILPVDGGLTVL</sequence>
<evidence type="ECO:0000256" key="1">
    <source>
        <dbReference type="ARBA" id="ARBA00006484"/>
    </source>
</evidence>
<dbReference type="EMBL" id="CP003600">
    <property type="protein sequence ID" value="AFY92745.1"/>
    <property type="molecule type" value="Genomic_DNA"/>
</dbReference>
<evidence type="ECO:0000313" key="3">
    <source>
        <dbReference type="EMBL" id="AFY92745.1"/>
    </source>
</evidence>
<dbReference type="InterPro" id="IPR036291">
    <property type="entry name" value="NAD(P)-bd_dom_sf"/>
</dbReference>
<organism evidence="3 4">
    <name type="scientific">Chamaesiphon minutus (strain ATCC 27169 / PCC 6605)</name>
    <dbReference type="NCBI Taxonomy" id="1173020"/>
    <lineage>
        <taxon>Bacteria</taxon>
        <taxon>Bacillati</taxon>
        <taxon>Cyanobacteriota</taxon>
        <taxon>Cyanophyceae</taxon>
        <taxon>Gomontiellales</taxon>
        <taxon>Chamaesiphonaceae</taxon>
        <taxon>Chamaesiphon</taxon>
    </lineage>
</organism>
<reference evidence="3 4" key="1">
    <citation type="submission" date="2012-05" db="EMBL/GenBank/DDBJ databases">
        <title>Finished chromosome of genome of Chamaesiphon sp. PCC 6605.</title>
        <authorList>
            <consortium name="US DOE Joint Genome Institute"/>
            <person name="Gugger M."/>
            <person name="Coursin T."/>
            <person name="Rippka R."/>
            <person name="Tandeau De Marsac N."/>
            <person name="Huntemann M."/>
            <person name="Wei C.-L."/>
            <person name="Han J."/>
            <person name="Detter J.C."/>
            <person name="Han C."/>
            <person name="Tapia R."/>
            <person name="Chen A."/>
            <person name="Kyrpides N."/>
            <person name="Mavromatis K."/>
            <person name="Markowitz V."/>
            <person name="Szeto E."/>
            <person name="Ivanova N."/>
            <person name="Pagani I."/>
            <person name="Pati A."/>
            <person name="Goodwin L."/>
            <person name="Nordberg H.P."/>
            <person name="Cantor M.N."/>
            <person name="Hua S.X."/>
            <person name="Woyke T."/>
            <person name="Kerfeld C.A."/>
        </authorList>
    </citation>
    <scope>NUCLEOTIDE SEQUENCE [LARGE SCALE GENOMIC DNA]</scope>
    <source>
        <strain evidence="4">ATCC 27169 / PCC 6605</strain>
    </source>
</reference>
<dbReference type="eggNOG" id="COG1028">
    <property type="taxonomic scope" value="Bacteria"/>
</dbReference>
<dbReference type="HOGENOM" id="CLU_010194_1_2_3"/>
<dbReference type="PANTHER" id="PTHR43477:SF1">
    <property type="entry name" value="DIHYDROANTICAPSIN 7-DEHYDROGENASE"/>
    <property type="match status" value="1"/>
</dbReference>
<dbReference type="CDD" id="cd05233">
    <property type="entry name" value="SDR_c"/>
    <property type="match status" value="1"/>
</dbReference>
<proteinExistence type="inferred from homology"/>
<comment type="similarity">
    <text evidence="1">Belongs to the short-chain dehydrogenases/reductases (SDR) family.</text>
</comment>
<dbReference type="InterPro" id="IPR051122">
    <property type="entry name" value="SDR_DHRS6-like"/>
</dbReference>
<dbReference type="SUPFAM" id="SSF51735">
    <property type="entry name" value="NAD(P)-binding Rossmann-fold domains"/>
    <property type="match status" value="1"/>
</dbReference>
<dbReference type="Gene3D" id="3.40.50.720">
    <property type="entry name" value="NAD(P)-binding Rossmann-like Domain"/>
    <property type="match status" value="1"/>
</dbReference>
<dbReference type="STRING" id="1173020.Cha6605_1593"/>
<dbReference type="AlphaFoldDB" id="K9UD50"/>
<protein>
    <recommendedName>
        <fullName evidence="5">Short-chain alcohol dehydrogenase like protein</fullName>
    </recommendedName>
</protein>
<dbReference type="PRINTS" id="PR00081">
    <property type="entry name" value="GDHRDH"/>
</dbReference>
<gene>
    <name evidence="3" type="ORF">Cha6605_1593</name>
</gene>
<keyword evidence="4" id="KW-1185">Reference proteome</keyword>
<evidence type="ECO:0000256" key="2">
    <source>
        <dbReference type="ARBA" id="ARBA00023002"/>
    </source>
</evidence>